<feature type="transmembrane region" description="Helical" evidence="1">
    <location>
        <begin position="152"/>
        <end position="175"/>
    </location>
</feature>
<gene>
    <name evidence="2" type="ORF">DFR69_10846</name>
</gene>
<feature type="transmembrane region" description="Helical" evidence="1">
    <location>
        <begin position="74"/>
        <end position="95"/>
    </location>
</feature>
<evidence type="ECO:0000256" key="1">
    <source>
        <dbReference type="SAM" id="Phobius"/>
    </source>
</evidence>
<organism evidence="2 3">
    <name type="scientific">Nocardia neocaledoniensis</name>
    <dbReference type="NCBI Taxonomy" id="236511"/>
    <lineage>
        <taxon>Bacteria</taxon>
        <taxon>Bacillati</taxon>
        <taxon>Actinomycetota</taxon>
        <taxon>Actinomycetes</taxon>
        <taxon>Mycobacteriales</taxon>
        <taxon>Nocardiaceae</taxon>
        <taxon>Nocardia</taxon>
    </lineage>
</organism>
<feature type="transmembrane region" description="Helical" evidence="1">
    <location>
        <begin position="41"/>
        <end position="62"/>
    </location>
</feature>
<accession>A0A317ND55</accession>
<reference evidence="2 3" key="1">
    <citation type="submission" date="2018-05" db="EMBL/GenBank/DDBJ databases">
        <title>Genomic Encyclopedia of Type Strains, Phase IV (KMG-IV): sequencing the most valuable type-strain genomes for metagenomic binning, comparative biology and taxonomic classification.</title>
        <authorList>
            <person name="Goeker M."/>
        </authorList>
    </citation>
    <scope>NUCLEOTIDE SEQUENCE [LARGE SCALE GENOMIC DNA]</scope>
    <source>
        <strain evidence="2 3">DSM 44717</strain>
    </source>
</reference>
<protein>
    <submittedName>
        <fullName evidence="2">Sap-like sulfolipid-1-addressing protein</fullName>
    </submittedName>
</protein>
<dbReference type="InterPro" id="IPR021315">
    <property type="entry name" value="Gap/Sap"/>
</dbReference>
<feature type="transmembrane region" description="Helical" evidence="1">
    <location>
        <begin position="116"/>
        <end position="140"/>
    </location>
</feature>
<dbReference type="EMBL" id="QGTL01000008">
    <property type="protein sequence ID" value="PWV72737.1"/>
    <property type="molecule type" value="Genomic_DNA"/>
</dbReference>
<proteinExistence type="predicted"/>
<keyword evidence="3" id="KW-1185">Reference proteome</keyword>
<keyword evidence="1" id="KW-0472">Membrane</keyword>
<dbReference type="Proteomes" id="UP000246410">
    <property type="component" value="Unassembled WGS sequence"/>
</dbReference>
<evidence type="ECO:0000313" key="2">
    <source>
        <dbReference type="EMBL" id="PWV72737.1"/>
    </source>
</evidence>
<feature type="transmembrane region" description="Helical" evidence="1">
    <location>
        <begin position="196"/>
        <end position="215"/>
    </location>
</feature>
<sequence>MSELILALLPEMLGLLITPAAIAGCVLLLQSQRPLANAASFGSAFVLVYSQVGVAALLGGASDPGATSATVSHWAGLIVGLVFLACGAGIAMRRPGPGASPPRFLTELENAGPRQAFAAGLVLAIVNPNLVIMMSGMSLIASSDTTTSQAVLATVALLAAAALDFLIPIGIYLALGERARNALDAAKQWMLAHNHTLTVAVLFGFGILFTARGITNLT</sequence>
<dbReference type="AlphaFoldDB" id="A0A317ND55"/>
<feature type="transmembrane region" description="Helical" evidence="1">
    <location>
        <begin position="12"/>
        <end position="29"/>
    </location>
</feature>
<evidence type="ECO:0000313" key="3">
    <source>
        <dbReference type="Proteomes" id="UP000246410"/>
    </source>
</evidence>
<dbReference type="RefSeq" id="WP_110039401.1">
    <property type="nucleotide sequence ID" value="NZ_QGTL01000008.1"/>
</dbReference>
<dbReference type="Pfam" id="PF11139">
    <property type="entry name" value="SfLAP"/>
    <property type="match status" value="1"/>
</dbReference>
<keyword evidence="1" id="KW-0812">Transmembrane</keyword>
<name>A0A317ND55_9NOCA</name>
<keyword evidence="1" id="KW-1133">Transmembrane helix</keyword>
<comment type="caution">
    <text evidence="2">The sequence shown here is derived from an EMBL/GenBank/DDBJ whole genome shotgun (WGS) entry which is preliminary data.</text>
</comment>